<evidence type="ECO:0000313" key="8">
    <source>
        <dbReference type="Proteomes" id="UP000619457"/>
    </source>
</evidence>
<feature type="transmembrane region" description="Helical" evidence="5">
    <location>
        <begin position="408"/>
        <end position="429"/>
    </location>
</feature>
<keyword evidence="4 5" id="KW-0472">Membrane</keyword>
<dbReference type="AlphaFoldDB" id="A0A918PN83"/>
<dbReference type="Pfam" id="PF07690">
    <property type="entry name" value="MFS_1"/>
    <property type="match status" value="1"/>
</dbReference>
<evidence type="ECO:0000313" key="7">
    <source>
        <dbReference type="EMBL" id="GGZ15882.1"/>
    </source>
</evidence>
<dbReference type="Proteomes" id="UP000619457">
    <property type="component" value="Unassembled WGS sequence"/>
</dbReference>
<dbReference type="Gene3D" id="1.20.1250.20">
    <property type="entry name" value="MFS general substrate transporter like domains"/>
    <property type="match status" value="2"/>
</dbReference>
<evidence type="ECO:0000256" key="3">
    <source>
        <dbReference type="ARBA" id="ARBA00022989"/>
    </source>
</evidence>
<feature type="transmembrane region" description="Helical" evidence="5">
    <location>
        <begin position="283"/>
        <end position="309"/>
    </location>
</feature>
<reference evidence="7" key="1">
    <citation type="journal article" date="2014" name="Int. J. Syst. Evol. Microbiol.">
        <title>Complete genome sequence of Corynebacterium casei LMG S-19264T (=DSM 44701T), isolated from a smear-ripened cheese.</title>
        <authorList>
            <consortium name="US DOE Joint Genome Institute (JGI-PGF)"/>
            <person name="Walter F."/>
            <person name="Albersmeier A."/>
            <person name="Kalinowski J."/>
            <person name="Ruckert C."/>
        </authorList>
    </citation>
    <scope>NUCLEOTIDE SEQUENCE</scope>
    <source>
        <strain evidence="7">KCTC 12368</strain>
    </source>
</reference>
<dbReference type="InterPro" id="IPR000849">
    <property type="entry name" value="Sugar_P_transporter"/>
</dbReference>
<evidence type="ECO:0000256" key="2">
    <source>
        <dbReference type="ARBA" id="ARBA00022692"/>
    </source>
</evidence>
<dbReference type="SUPFAM" id="SSF103473">
    <property type="entry name" value="MFS general substrate transporter"/>
    <property type="match status" value="1"/>
</dbReference>
<evidence type="ECO:0000256" key="4">
    <source>
        <dbReference type="ARBA" id="ARBA00023136"/>
    </source>
</evidence>
<feature type="transmembrane region" description="Helical" evidence="5">
    <location>
        <begin position="379"/>
        <end position="402"/>
    </location>
</feature>
<protein>
    <submittedName>
        <fullName evidence="7">Hexuronate transporter</fullName>
    </submittedName>
</protein>
<dbReference type="RefSeq" id="WP_018474235.1">
    <property type="nucleotide sequence ID" value="NZ_BMWX01000001.1"/>
</dbReference>
<feature type="transmembrane region" description="Helical" evidence="5">
    <location>
        <begin position="156"/>
        <end position="177"/>
    </location>
</feature>
<feature type="transmembrane region" description="Helical" evidence="5">
    <location>
        <begin position="242"/>
        <end position="263"/>
    </location>
</feature>
<evidence type="ECO:0000256" key="1">
    <source>
        <dbReference type="ARBA" id="ARBA00004141"/>
    </source>
</evidence>
<feature type="transmembrane region" description="Helical" evidence="5">
    <location>
        <begin position="67"/>
        <end position="86"/>
    </location>
</feature>
<keyword evidence="3 5" id="KW-1133">Transmembrane helix</keyword>
<dbReference type="GO" id="GO:0015134">
    <property type="term" value="F:hexuronate transmembrane transporter activity"/>
    <property type="evidence" value="ECO:0007669"/>
    <property type="project" value="TreeGrafter"/>
</dbReference>
<feature type="domain" description="Major facilitator superfamily (MFS) profile" evidence="6">
    <location>
        <begin position="13"/>
        <end position="433"/>
    </location>
</feature>
<evidence type="ECO:0000259" key="6">
    <source>
        <dbReference type="PROSITE" id="PS50850"/>
    </source>
</evidence>
<dbReference type="PROSITE" id="PS50850">
    <property type="entry name" value="MFS"/>
    <property type="match status" value="1"/>
</dbReference>
<dbReference type="PANTHER" id="PTHR11662">
    <property type="entry name" value="SOLUTE CARRIER FAMILY 17"/>
    <property type="match status" value="1"/>
</dbReference>
<dbReference type="InterPro" id="IPR050382">
    <property type="entry name" value="MFS_Na/Anion_cotransporter"/>
</dbReference>
<dbReference type="PIRSF" id="PIRSF002808">
    <property type="entry name" value="Hexose_phosphate_transp"/>
    <property type="match status" value="1"/>
</dbReference>
<name>A0A918PN83_9BACT</name>
<comment type="subcellular location">
    <subcellularLocation>
        <location evidence="1">Membrane</location>
        <topology evidence="1">Multi-pass membrane protein</topology>
    </subcellularLocation>
</comment>
<feature type="transmembrane region" description="Helical" evidence="5">
    <location>
        <begin position="321"/>
        <end position="338"/>
    </location>
</feature>
<dbReference type="PANTHER" id="PTHR11662:SF285">
    <property type="entry name" value="HEXURONATE TRANSPORTER"/>
    <property type="match status" value="1"/>
</dbReference>
<dbReference type="CDD" id="cd17319">
    <property type="entry name" value="MFS_ExuT_GudP_like"/>
    <property type="match status" value="1"/>
</dbReference>
<reference evidence="7" key="2">
    <citation type="submission" date="2020-09" db="EMBL/GenBank/DDBJ databases">
        <authorList>
            <person name="Sun Q."/>
            <person name="Kim S."/>
        </authorList>
    </citation>
    <scope>NUCLEOTIDE SEQUENCE</scope>
    <source>
        <strain evidence="7">KCTC 12368</strain>
    </source>
</reference>
<accession>A0A918PN83</accession>
<keyword evidence="2 5" id="KW-0812">Transmembrane</keyword>
<feature type="transmembrane region" description="Helical" evidence="5">
    <location>
        <begin position="183"/>
        <end position="203"/>
    </location>
</feature>
<sequence length="437" mass="48593">MKNRIFGGYRWQVVAVLFLATAIKYIDRNVLSFTMIDESFRRELLGLPIDEPLTSALINSFKIKMGYVDASFKAAYALGFVIMGYLMDRLRVRKGYSLAIGLWSLAALATAFVGNFRSLSIARFGFGFGESANFPAAIKTIAEWFPKKERGLATGIYNAGANMGILATVFLVPFMISNFGWKASFLMTGFLGLILLTLWRWVYYEPNQHPYIRQEELDHIHSDQDMAAKRTLRWREFIKHRGAWAVAIGKFLTDPIWWFYLTWLPDFFNSNEALDTKLELTGLALPFIVIYLSSDIGSIFFGWLSGKFLAMGWSVNKSRKTTLLICALLVIPLMLAALTSNIYIAIPLVALAAAAHQGWSATILTLSSDIFPKAVVGSVVGIAGMVGAIGGTIFAALAGWIIVIYGYFPLFVFASSAYLLAFLAVHLLVPTIQRQKG</sequence>
<feature type="transmembrane region" description="Helical" evidence="5">
    <location>
        <begin position="98"/>
        <end position="116"/>
    </location>
</feature>
<dbReference type="InterPro" id="IPR036259">
    <property type="entry name" value="MFS_trans_sf"/>
</dbReference>
<evidence type="ECO:0000256" key="5">
    <source>
        <dbReference type="SAM" id="Phobius"/>
    </source>
</evidence>
<gene>
    <name evidence="7" type="primary">exuT</name>
    <name evidence="7" type="ORF">GCM10007049_05120</name>
</gene>
<organism evidence="7 8">
    <name type="scientific">Echinicola pacifica</name>
    <dbReference type="NCBI Taxonomy" id="346377"/>
    <lineage>
        <taxon>Bacteria</taxon>
        <taxon>Pseudomonadati</taxon>
        <taxon>Bacteroidota</taxon>
        <taxon>Cytophagia</taxon>
        <taxon>Cytophagales</taxon>
        <taxon>Cyclobacteriaceae</taxon>
        <taxon>Echinicola</taxon>
    </lineage>
</organism>
<comment type="caution">
    <text evidence="7">The sequence shown here is derived from an EMBL/GenBank/DDBJ whole genome shotgun (WGS) entry which is preliminary data.</text>
</comment>
<dbReference type="InterPro" id="IPR011701">
    <property type="entry name" value="MFS"/>
</dbReference>
<proteinExistence type="predicted"/>
<dbReference type="InterPro" id="IPR020846">
    <property type="entry name" value="MFS_dom"/>
</dbReference>
<dbReference type="EMBL" id="BMWX01000001">
    <property type="protein sequence ID" value="GGZ15882.1"/>
    <property type="molecule type" value="Genomic_DNA"/>
</dbReference>
<dbReference type="GO" id="GO:0016020">
    <property type="term" value="C:membrane"/>
    <property type="evidence" value="ECO:0007669"/>
    <property type="project" value="UniProtKB-SubCell"/>
</dbReference>
<keyword evidence="8" id="KW-1185">Reference proteome</keyword>